<dbReference type="InterPro" id="IPR007044">
    <property type="entry name" value="Cyclodeamin/CycHdrlase"/>
</dbReference>
<sequence length="205" mass="22066">MIKDMTLGHCLAMTASSNPTPGGGAIAALTAASGVALVEMLAHLTIGKKGYEEVESTMQDIVDRLPAMRERFLDLADKDAQVFDAFMAALRLPKDSPDQVAYRKDQLQACYREAAKVPFEIGCLAYNLFKDAEVVIRDGNRNATTDGIIGAINARAAVKAAFLNVKINLSGIKDPAFVKELENQMAVIEGSIDEEEARLVSLGGY</sequence>
<evidence type="ECO:0000313" key="2">
    <source>
        <dbReference type="EMBL" id="MBF0935702.1"/>
    </source>
</evidence>
<dbReference type="EMBL" id="JABZFV010000345">
    <property type="protein sequence ID" value="MBF0935702.1"/>
    <property type="molecule type" value="Genomic_DNA"/>
</dbReference>
<dbReference type="Pfam" id="PF04961">
    <property type="entry name" value="FTCD_C"/>
    <property type="match status" value="1"/>
</dbReference>
<name>A0A929MR14_ABIDE</name>
<protein>
    <submittedName>
        <fullName evidence="2">Cyclodeaminase/cyclohydrolase family protein</fullName>
    </submittedName>
</protein>
<proteinExistence type="predicted"/>
<reference evidence="2" key="1">
    <citation type="submission" date="2020-04" db="EMBL/GenBank/DDBJ databases">
        <title>Deep metagenomics examines the oral microbiome during advanced dental caries in children, revealing novel taxa and co-occurrences with host molecules.</title>
        <authorList>
            <person name="Baker J.L."/>
            <person name="Morton J.T."/>
            <person name="Dinis M."/>
            <person name="Alvarez R."/>
            <person name="Tran N.C."/>
            <person name="Knight R."/>
            <person name="Edlund A."/>
        </authorList>
    </citation>
    <scope>NUCLEOTIDE SEQUENCE</scope>
    <source>
        <strain evidence="2">JCVI_23_bin.16</strain>
    </source>
</reference>
<organism evidence="2 3">
    <name type="scientific">Abiotrophia defectiva</name>
    <name type="common">Streptococcus defectivus</name>
    <dbReference type="NCBI Taxonomy" id="46125"/>
    <lineage>
        <taxon>Bacteria</taxon>
        <taxon>Bacillati</taxon>
        <taxon>Bacillota</taxon>
        <taxon>Bacilli</taxon>
        <taxon>Lactobacillales</taxon>
        <taxon>Aerococcaceae</taxon>
        <taxon>Abiotrophia</taxon>
    </lineage>
</organism>
<evidence type="ECO:0000313" key="3">
    <source>
        <dbReference type="Proteomes" id="UP000757900"/>
    </source>
</evidence>
<comment type="caution">
    <text evidence="2">The sequence shown here is derived from an EMBL/GenBank/DDBJ whole genome shotgun (WGS) entry which is preliminary data.</text>
</comment>
<dbReference type="Gene3D" id="1.20.120.680">
    <property type="entry name" value="Formiminotetrahydrofolate cyclodeaminase monomer, up-and-down helical bundle"/>
    <property type="match status" value="1"/>
</dbReference>
<dbReference type="Proteomes" id="UP000757900">
    <property type="component" value="Unassembled WGS sequence"/>
</dbReference>
<dbReference type="InterPro" id="IPR036178">
    <property type="entry name" value="Formintransfe-cycloase-like_sf"/>
</dbReference>
<evidence type="ECO:0000259" key="1">
    <source>
        <dbReference type="Pfam" id="PF04961"/>
    </source>
</evidence>
<gene>
    <name evidence="2" type="ORF">HXK00_08715</name>
</gene>
<dbReference type="GO" id="GO:0003824">
    <property type="term" value="F:catalytic activity"/>
    <property type="evidence" value="ECO:0007669"/>
    <property type="project" value="InterPro"/>
</dbReference>
<accession>A0A929MR14</accession>
<dbReference type="AlphaFoldDB" id="A0A929MR14"/>
<feature type="domain" description="Cyclodeaminase/cyclohydrolase" evidence="1">
    <location>
        <begin position="9"/>
        <end position="185"/>
    </location>
</feature>
<dbReference type="SUPFAM" id="SSF101262">
    <property type="entry name" value="Methenyltetrahydrofolate cyclohydrolase-like"/>
    <property type="match status" value="1"/>
</dbReference>